<dbReference type="AlphaFoldDB" id="A0A7X0F866"/>
<accession>A0A7X0F866</accession>
<dbReference type="Pfam" id="PF00132">
    <property type="entry name" value="Hexapep"/>
    <property type="match status" value="1"/>
</dbReference>
<dbReference type="CDD" id="cd04647">
    <property type="entry name" value="LbH_MAT_like"/>
    <property type="match status" value="1"/>
</dbReference>
<dbReference type="GO" id="GO:0016740">
    <property type="term" value="F:transferase activity"/>
    <property type="evidence" value="ECO:0007669"/>
    <property type="project" value="UniProtKB-KW"/>
</dbReference>
<evidence type="ECO:0000313" key="2">
    <source>
        <dbReference type="Proteomes" id="UP000536262"/>
    </source>
</evidence>
<dbReference type="Proteomes" id="UP000536262">
    <property type="component" value="Unassembled WGS sequence"/>
</dbReference>
<dbReference type="SUPFAM" id="SSF51161">
    <property type="entry name" value="Trimeric LpxA-like enzymes"/>
    <property type="match status" value="1"/>
</dbReference>
<protein>
    <submittedName>
        <fullName evidence="1">Acetyltransferase-like isoleucine patch superfamily enzyme</fullName>
    </submittedName>
</protein>
<proteinExistence type="predicted"/>
<dbReference type="RefSeq" id="WP_244487735.1">
    <property type="nucleotide sequence ID" value="NZ_BAABEG010000001.1"/>
</dbReference>
<sequence length="179" mass="18934">MKITSSIFRAKVLALLSRGRIRVGHRAKVSQRAVLRPRSGSISIGRDTTIYPGAMLLGPGDILIGNNCTINPYSILYGHGGLKIGNWVRIAAHTVIIPSNHNFSDIDRPIGSQGGTQRGVTIEDDVWIGANVTVLDGAHISTGCVIAAGAVVRGKTEPFGVYGGVPAKLLKMRGTPETI</sequence>
<dbReference type="EMBL" id="JACHOU010000005">
    <property type="protein sequence ID" value="MBB6354922.1"/>
    <property type="molecule type" value="Genomic_DNA"/>
</dbReference>
<organism evidence="1 2">
    <name type="scientific">Aminobacter aganoensis</name>
    <dbReference type="NCBI Taxonomy" id="83264"/>
    <lineage>
        <taxon>Bacteria</taxon>
        <taxon>Pseudomonadati</taxon>
        <taxon>Pseudomonadota</taxon>
        <taxon>Alphaproteobacteria</taxon>
        <taxon>Hyphomicrobiales</taxon>
        <taxon>Phyllobacteriaceae</taxon>
        <taxon>Aminobacter</taxon>
    </lineage>
</organism>
<evidence type="ECO:0000313" key="1">
    <source>
        <dbReference type="EMBL" id="MBB6354922.1"/>
    </source>
</evidence>
<reference evidence="1 2" key="1">
    <citation type="submission" date="2020-08" db="EMBL/GenBank/DDBJ databases">
        <title>Genomic Encyclopedia of Type Strains, Phase IV (KMG-IV): sequencing the most valuable type-strain genomes for metagenomic binning, comparative biology and taxonomic classification.</title>
        <authorList>
            <person name="Goeker M."/>
        </authorList>
    </citation>
    <scope>NUCLEOTIDE SEQUENCE [LARGE SCALE GENOMIC DNA]</scope>
    <source>
        <strain evidence="1 2">DSM 7051</strain>
    </source>
</reference>
<keyword evidence="2" id="KW-1185">Reference proteome</keyword>
<dbReference type="InterPro" id="IPR001451">
    <property type="entry name" value="Hexapep"/>
</dbReference>
<dbReference type="InterPro" id="IPR011004">
    <property type="entry name" value="Trimer_LpxA-like_sf"/>
</dbReference>
<name>A0A7X0F866_9HYPH</name>
<dbReference type="Gene3D" id="2.160.10.10">
    <property type="entry name" value="Hexapeptide repeat proteins"/>
    <property type="match status" value="1"/>
</dbReference>
<keyword evidence="1" id="KW-0808">Transferase</keyword>
<dbReference type="InterPro" id="IPR051159">
    <property type="entry name" value="Hexapeptide_acetyltransf"/>
</dbReference>
<gene>
    <name evidence="1" type="ORF">GGR00_002718</name>
</gene>
<dbReference type="PANTHER" id="PTHR23416">
    <property type="entry name" value="SIALIC ACID SYNTHASE-RELATED"/>
    <property type="match status" value="1"/>
</dbReference>
<comment type="caution">
    <text evidence="1">The sequence shown here is derived from an EMBL/GenBank/DDBJ whole genome shotgun (WGS) entry which is preliminary data.</text>
</comment>